<dbReference type="Gene3D" id="3.90.550.10">
    <property type="entry name" value="Spore Coat Polysaccharide Biosynthesis Protein SpsA, Chain A"/>
    <property type="match status" value="1"/>
</dbReference>
<dbReference type="SUPFAM" id="SSF53448">
    <property type="entry name" value="Nucleotide-diphospho-sugar transferases"/>
    <property type="match status" value="1"/>
</dbReference>
<accession>A0ABV6JTI9</accession>
<dbReference type="Proteomes" id="UP001589865">
    <property type="component" value="Unassembled WGS sequence"/>
</dbReference>
<reference evidence="1 2" key="1">
    <citation type="submission" date="2024-09" db="EMBL/GenBank/DDBJ databases">
        <authorList>
            <person name="Sun Q."/>
            <person name="Mori K."/>
        </authorList>
    </citation>
    <scope>NUCLEOTIDE SEQUENCE [LARGE SCALE GENOMIC DNA]</scope>
    <source>
        <strain evidence="1 2">TBRC 5777</strain>
    </source>
</reference>
<gene>
    <name evidence="1" type="ORF">ACFFGY_10105</name>
</gene>
<proteinExistence type="predicted"/>
<dbReference type="RefSeq" id="WP_377044352.1">
    <property type="nucleotide sequence ID" value="NZ_JBHLUN010000006.1"/>
</dbReference>
<comment type="caution">
    <text evidence="1">The sequence shown here is derived from an EMBL/GenBank/DDBJ whole genome shotgun (WGS) entry which is preliminary data.</text>
</comment>
<keyword evidence="2" id="KW-1185">Reference proteome</keyword>
<name>A0ABV6JTI9_9PROT</name>
<evidence type="ECO:0000313" key="2">
    <source>
        <dbReference type="Proteomes" id="UP001589865"/>
    </source>
</evidence>
<protein>
    <submittedName>
        <fullName evidence="1">Uncharacterized protein</fullName>
    </submittedName>
</protein>
<sequence>MGQKPFVFIATPCFGALLHQSYVQSLIALLQHLSAQEIRMTLGLLGHDSLITRSRNTLLARFLETPEATHLLFIDADIAFDPRMVERMLRADKEVAAGIYPLKVRDWSAPARARARGGEPLDSAPLLYVGRLCEGEALERDGSFATAVYAGTGFMMIRRDAVLRMVEHYPETRYRGIHAHTGTGASAGEGYALFDCVIDPETGTYLSEDYTFCHRWRAIGGKIWLDTEGSLTHVGAHDFVGAPLFRFSEAAALDQAAALSA</sequence>
<evidence type="ECO:0000313" key="1">
    <source>
        <dbReference type="EMBL" id="MFC0408602.1"/>
    </source>
</evidence>
<organism evidence="1 2">
    <name type="scientific">Roseomonas elaeocarpi</name>
    <dbReference type="NCBI Taxonomy" id="907779"/>
    <lineage>
        <taxon>Bacteria</taxon>
        <taxon>Pseudomonadati</taxon>
        <taxon>Pseudomonadota</taxon>
        <taxon>Alphaproteobacteria</taxon>
        <taxon>Acetobacterales</taxon>
        <taxon>Roseomonadaceae</taxon>
        <taxon>Roseomonas</taxon>
    </lineage>
</organism>
<dbReference type="EMBL" id="JBHLUN010000006">
    <property type="protein sequence ID" value="MFC0408602.1"/>
    <property type="molecule type" value="Genomic_DNA"/>
</dbReference>
<dbReference type="InterPro" id="IPR029044">
    <property type="entry name" value="Nucleotide-diphossugar_trans"/>
</dbReference>